<keyword evidence="4" id="KW-0378">Hydrolase</keyword>
<dbReference type="EMBL" id="JOJP01000001">
    <property type="protein sequence ID" value="KEI71931.1"/>
    <property type="molecule type" value="Genomic_DNA"/>
</dbReference>
<feature type="region of interest" description="Disordered" evidence="6">
    <location>
        <begin position="1"/>
        <end position="35"/>
    </location>
</feature>
<evidence type="ECO:0000256" key="2">
    <source>
        <dbReference type="ARBA" id="ARBA00009007"/>
    </source>
</evidence>
<name>A0A081KCQ5_9GAMM</name>
<comment type="caution">
    <text evidence="7">The sequence shown here is derived from an EMBL/GenBank/DDBJ whole genome shotgun (WGS) entry which is preliminary data.</text>
</comment>
<dbReference type="GO" id="GO:0005576">
    <property type="term" value="C:extracellular region"/>
    <property type="evidence" value="ECO:0007669"/>
    <property type="project" value="UniProtKB-SubCell"/>
</dbReference>
<evidence type="ECO:0000256" key="6">
    <source>
        <dbReference type="SAM" id="MobiDB-lite"/>
    </source>
</evidence>
<keyword evidence="5" id="KW-0843">Virulence</keyword>
<dbReference type="AlphaFoldDB" id="A0A081KCQ5"/>
<evidence type="ECO:0000256" key="1">
    <source>
        <dbReference type="ARBA" id="ARBA00004613"/>
    </source>
</evidence>
<comment type="similarity">
    <text evidence="2">Belongs to the phosphatase IpgD/SopB family.</text>
</comment>
<dbReference type="RefSeq" id="WP_020583672.1">
    <property type="nucleotide sequence ID" value="NZ_JOJP01000001.1"/>
</dbReference>
<organism evidence="7 8">
    <name type="scientific">Endozoicomonas elysicola</name>
    <dbReference type="NCBI Taxonomy" id="305900"/>
    <lineage>
        <taxon>Bacteria</taxon>
        <taxon>Pseudomonadati</taxon>
        <taxon>Pseudomonadota</taxon>
        <taxon>Gammaproteobacteria</taxon>
        <taxon>Oceanospirillales</taxon>
        <taxon>Endozoicomonadaceae</taxon>
        <taxon>Endozoicomonas</taxon>
    </lineage>
</organism>
<keyword evidence="8" id="KW-1185">Reference proteome</keyword>
<protein>
    <submittedName>
        <fullName evidence="7">Uncharacterized protein</fullName>
    </submittedName>
</protein>
<reference evidence="7 8" key="1">
    <citation type="submission" date="2014-06" db="EMBL/GenBank/DDBJ databases">
        <title>Whole Genome Sequences of Three Symbiotic Endozoicomonas Bacteria.</title>
        <authorList>
            <person name="Neave M.J."/>
            <person name="Apprill A."/>
            <person name="Voolstra C.R."/>
        </authorList>
    </citation>
    <scope>NUCLEOTIDE SEQUENCE [LARGE SCALE GENOMIC DNA]</scope>
    <source>
        <strain evidence="7 8">DSM 22380</strain>
    </source>
</reference>
<gene>
    <name evidence="7" type="ORF">GV64_15395</name>
</gene>
<evidence type="ECO:0000256" key="5">
    <source>
        <dbReference type="ARBA" id="ARBA00023026"/>
    </source>
</evidence>
<keyword evidence="3" id="KW-0964">Secreted</keyword>
<dbReference type="eggNOG" id="ENOG502Z7Z8">
    <property type="taxonomic scope" value="Bacteria"/>
</dbReference>
<sequence length="641" mass="71062">MIPKNTPTGPKPAVNSQHVDQQTTQDGTEPKTGSWHQRIVKKIKKLIISPIKAAIHRARYHPKGSLKRPVINQPIRSWDIQHLPESRQLLSQKSTLGAAGNSNTALFSLEALYYNAALHVIKDAKNAPGAGFGSDLLLLERELEYEKQQEYNTLNLKGGEAASKTEIKHAKNLSKSLKTRLEKAGVSKALVTSNYRQHVNQALNERNWEVLHSAHQTNAGTLEHRQVPASKMQLLTHEEAAGTRDIFETSYGELGGICSQTKDSEQHAVNLWTSSFSPPKGKFNYHGVRHGIHSAIGIKDSEQRKTANLNRARESLIAALTLKPELLNQAISNPAKSVHLNLASVSLVTPDPFRIGEKSEAKMLLEQIEAFRELGCKQPLKLSVVNSNGRQITIRITFRLALFNFGVNKGAQGTFSRMVGGWKMSDKLNKEGLHTLIGGTEKGLTRSIAGDYLAKQQQHIITLSTQLADSRLPDNGRKAMHNELIDLNQKRTIIFQLATQIRDIFNSKAHHHESHDAYKMPARIALLTSLISGVPLSNCKSGKDRTGMLDAEIKLLATMIDLYGKVPEPGIPLSWEDAELFRDILLHSKNLEIQKLNTGAEGYKTEGIESIDEHMGKTYLSKDAFNEFRARVRGLSGAVKA</sequence>
<evidence type="ECO:0000313" key="8">
    <source>
        <dbReference type="Proteomes" id="UP000027997"/>
    </source>
</evidence>
<dbReference type="Pfam" id="PF05925">
    <property type="entry name" value="IpgD"/>
    <property type="match status" value="2"/>
</dbReference>
<accession>A0A081KCQ5</accession>
<dbReference type="GO" id="GO:0016791">
    <property type="term" value="F:phosphatase activity"/>
    <property type="evidence" value="ECO:0007669"/>
    <property type="project" value="InterPro"/>
</dbReference>
<dbReference type="Proteomes" id="UP000027997">
    <property type="component" value="Unassembled WGS sequence"/>
</dbReference>
<comment type="subcellular location">
    <subcellularLocation>
        <location evidence="1">Secreted</location>
    </subcellularLocation>
</comment>
<evidence type="ECO:0000256" key="4">
    <source>
        <dbReference type="ARBA" id="ARBA00022801"/>
    </source>
</evidence>
<proteinExistence type="inferred from homology"/>
<feature type="compositionally biased region" description="Polar residues" evidence="6">
    <location>
        <begin position="1"/>
        <end position="27"/>
    </location>
</feature>
<evidence type="ECO:0000256" key="3">
    <source>
        <dbReference type="ARBA" id="ARBA00022525"/>
    </source>
</evidence>
<evidence type="ECO:0000313" key="7">
    <source>
        <dbReference type="EMBL" id="KEI71931.1"/>
    </source>
</evidence>
<dbReference type="InterPro" id="IPR008108">
    <property type="entry name" value="IpgD/SopB"/>
</dbReference>